<evidence type="ECO:0000313" key="10">
    <source>
        <dbReference type="Proteomes" id="UP000526125"/>
    </source>
</evidence>
<protein>
    <recommendedName>
        <fullName evidence="11">Accessory regulator AgrB</fullName>
    </recommendedName>
</protein>
<keyword evidence="1" id="KW-1003">Cell membrane</keyword>
<evidence type="ECO:0000256" key="2">
    <source>
        <dbReference type="ARBA" id="ARBA00022654"/>
    </source>
</evidence>
<sequence length="192" mass="21825">MRIEQIADRIASWVILYNDKEKAFGRHVTKENLMYSLINSMNNMSIIVLIVLLGVLLNDLKLLIQITCLFGIFRFFTGGLHLTTPLQCIVVSTFIILLARYLPLPGILPILLCFMTLGLTLRFAPASVSKHSIPLTAKRTILFKIIACLIVITTSLFQNDHLITVMFLQSLTLIHYKTEGRCRRVESKAIHR</sequence>
<evidence type="ECO:0000256" key="6">
    <source>
        <dbReference type="ARBA" id="ARBA00022989"/>
    </source>
</evidence>
<dbReference type="GO" id="GO:0009372">
    <property type="term" value="P:quorum sensing"/>
    <property type="evidence" value="ECO:0007669"/>
    <property type="project" value="UniProtKB-KW"/>
</dbReference>
<dbReference type="Pfam" id="PF04647">
    <property type="entry name" value="AgrB"/>
    <property type="match status" value="1"/>
</dbReference>
<keyword evidence="2" id="KW-0673">Quorum sensing</keyword>
<comment type="caution">
    <text evidence="9">The sequence shown here is derived from an EMBL/GenBank/DDBJ whole genome shotgun (WGS) entry which is preliminary data.</text>
</comment>
<dbReference type="SMART" id="SM00793">
    <property type="entry name" value="AgrB"/>
    <property type="match status" value="1"/>
</dbReference>
<keyword evidence="7 8" id="KW-0472">Membrane</keyword>
<proteinExistence type="predicted"/>
<dbReference type="RefSeq" id="WP_175394546.1">
    <property type="nucleotide sequence ID" value="NZ_JABMCB010000154.1"/>
</dbReference>
<dbReference type="Proteomes" id="UP000526125">
    <property type="component" value="Unassembled WGS sequence"/>
</dbReference>
<name>A0A7Y6BVD4_9BACL</name>
<reference evidence="9 10" key="1">
    <citation type="submission" date="2020-05" db="EMBL/GenBank/DDBJ databases">
        <title>Genome Sequencing of Type Strains.</title>
        <authorList>
            <person name="Lemaire J.F."/>
            <person name="Inderbitzin P."/>
            <person name="Gregorio O.A."/>
            <person name="Collins S.B."/>
            <person name="Wespe N."/>
            <person name="Knight-Connoni V."/>
        </authorList>
    </citation>
    <scope>NUCLEOTIDE SEQUENCE [LARGE SCALE GENOMIC DNA]</scope>
    <source>
        <strain evidence="9 10">LMG 21957</strain>
    </source>
</reference>
<evidence type="ECO:0000256" key="3">
    <source>
        <dbReference type="ARBA" id="ARBA00022670"/>
    </source>
</evidence>
<keyword evidence="4 8" id="KW-0812">Transmembrane</keyword>
<dbReference type="GO" id="GO:0008233">
    <property type="term" value="F:peptidase activity"/>
    <property type="evidence" value="ECO:0007669"/>
    <property type="project" value="UniProtKB-KW"/>
</dbReference>
<evidence type="ECO:0000256" key="1">
    <source>
        <dbReference type="ARBA" id="ARBA00022475"/>
    </source>
</evidence>
<organism evidence="9 10">
    <name type="scientific">Paenibacillus xylanilyticus</name>
    <dbReference type="NCBI Taxonomy" id="248903"/>
    <lineage>
        <taxon>Bacteria</taxon>
        <taxon>Bacillati</taxon>
        <taxon>Bacillota</taxon>
        <taxon>Bacilli</taxon>
        <taxon>Bacillales</taxon>
        <taxon>Paenibacillaceae</taxon>
        <taxon>Paenibacillus</taxon>
    </lineage>
</organism>
<dbReference type="InterPro" id="IPR006741">
    <property type="entry name" value="AgrB"/>
</dbReference>
<feature type="transmembrane region" description="Helical" evidence="8">
    <location>
        <begin position="141"/>
        <end position="158"/>
    </location>
</feature>
<evidence type="ECO:0008006" key="11">
    <source>
        <dbReference type="Google" id="ProtNLM"/>
    </source>
</evidence>
<dbReference type="GO" id="GO:0006508">
    <property type="term" value="P:proteolysis"/>
    <property type="evidence" value="ECO:0007669"/>
    <property type="project" value="UniProtKB-KW"/>
</dbReference>
<dbReference type="EMBL" id="JABMCB010000154">
    <property type="protein sequence ID" value="NUU74644.1"/>
    <property type="molecule type" value="Genomic_DNA"/>
</dbReference>
<evidence type="ECO:0000256" key="5">
    <source>
        <dbReference type="ARBA" id="ARBA00022801"/>
    </source>
</evidence>
<evidence type="ECO:0000256" key="7">
    <source>
        <dbReference type="ARBA" id="ARBA00023136"/>
    </source>
</evidence>
<evidence type="ECO:0000313" key="9">
    <source>
        <dbReference type="EMBL" id="NUU74644.1"/>
    </source>
</evidence>
<dbReference type="GO" id="GO:0016020">
    <property type="term" value="C:membrane"/>
    <property type="evidence" value="ECO:0007669"/>
    <property type="project" value="InterPro"/>
</dbReference>
<evidence type="ECO:0000256" key="4">
    <source>
        <dbReference type="ARBA" id="ARBA00022692"/>
    </source>
</evidence>
<feature type="transmembrane region" description="Helical" evidence="8">
    <location>
        <begin position="44"/>
        <end position="73"/>
    </location>
</feature>
<feature type="transmembrane region" description="Helical" evidence="8">
    <location>
        <begin position="107"/>
        <end position="129"/>
    </location>
</feature>
<dbReference type="AlphaFoldDB" id="A0A7Y6BVD4"/>
<keyword evidence="5" id="KW-0378">Hydrolase</keyword>
<evidence type="ECO:0000256" key="8">
    <source>
        <dbReference type="SAM" id="Phobius"/>
    </source>
</evidence>
<keyword evidence="6 8" id="KW-1133">Transmembrane helix</keyword>
<accession>A0A7Y6BVD4</accession>
<keyword evidence="3" id="KW-0645">Protease</keyword>
<keyword evidence="10" id="KW-1185">Reference proteome</keyword>
<gene>
    <name evidence="9" type="ORF">HP552_05240</name>
</gene>